<dbReference type="AlphaFoldDB" id="A0A2P8I0R0"/>
<dbReference type="InterPro" id="IPR036890">
    <property type="entry name" value="HATPase_C_sf"/>
</dbReference>
<dbReference type="EMBL" id="PYAX01000015">
    <property type="protein sequence ID" value="PSL52057.1"/>
    <property type="molecule type" value="Genomic_DNA"/>
</dbReference>
<dbReference type="SMART" id="SM00331">
    <property type="entry name" value="PP2C_SIG"/>
    <property type="match status" value="1"/>
</dbReference>
<organism evidence="2 3">
    <name type="scientific">Saccharothrix carnea</name>
    <dbReference type="NCBI Taxonomy" id="1280637"/>
    <lineage>
        <taxon>Bacteria</taxon>
        <taxon>Bacillati</taxon>
        <taxon>Actinomycetota</taxon>
        <taxon>Actinomycetes</taxon>
        <taxon>Pseudonocardiales</taxon>
        <taxon>Pseudonocardiaceae</taxon>
        <taxon>Saccharothrix</taxon>
    </lineage>
</organism>
<keyword evidence="2" id="KW-0808">Transferase</keyword>
<dbReference type="GO" id="GO:0016301">
    <property type="term" value="F:kinase activity"/>
    <property type="evidence" value="ECO:0007669"/>
    <property type="project" value="UniProtKB-KW"/>
</dbReference>
<keyword evidence="3" id="KW-1185">Reference proteome</keyword>
<dbReference type="Pfam" id="PF13581">
    <property type="entry name" value="HATPase_c_2"/>
    <property type="match status" value="1"/>
</dbReference>
<dbReference type="Pfam" id="PF07228">
    <property type="entry name" value="SpoIIE"/>
    <property type="match status" value="1"/>
</dbReference>
<dbReference type="InterPro" id="IPR001932">
    <property type="entry name" value="PPM-type_phosphatase-like_dom"/>
</dbReference>
<evidence type="ECO:0000313" key="3">
    <source>
        <dbReference type="Proteomes" id="UP000241118"/>
    </source>
</evidence>
<name>A0A2P8I0R0_SACCR</name>
<dbReference type="Proteomes" id="UP000241118">
    <property type="component" value="Unassembled WGS sequence"/>
</dbReference>
<dbReference type="SUPFAM" id="SSF81606">
    <property type="entry name" value="PP2C-like"/>
    <property type="match status" value="1"/>
</dbReference>
<reference evidence="2 3" key="1">
    <citation type="submission" date="2018-03" db="EMBL/GenBank/DDBJ databases">
        <title>Genomic Encyclopedia of Type Strains, Phase III (KMG-III): the genomes of soil and plant-associated and newly described type strains.</title>
        <authorList>
            <person name="Whitman W."/>
        </authorList>
    </citation>
    <scope>NUCLEOTIDE SEQUENCE [LARGE SCALE GENOMIC DNA]</scope>
    <source>
        <strain evidence="2 3">CGMCC 4.7097</strain>
    </source>
</reference>
<dbReference type="Gene3D" id="3.30.565.10">
    <property type="entry name" value="Histidine kinase-like ATPase, C-terminal domain"/>
    <property type="match status" value="1"/>
</dbReference>
<dbReference type="InterPro" id="IPR003594">
    <property type="entry name" value="HATPase_dom"/>
</dbReference>
<sequence length="332" mass="34631">MRPPATIAIPVDHVSAAHVAARTARALAADAGLPGVLPEHAAVIASELAGNLDKHAHDGVVHLQRLLVGVGVEIVSSDRGPGMTDLRRCLTDGHTTTGTLGVGLGAVQRMSSDFVITTEPGEGTLAAATLRAPGEPAHRDVALGHVLLPAAGEEHSGDTVAVHEEPDATTLLLVDGLGHGEAAGEAALTAADVFHRDPARPVREVMRALHRGIRHTRGAAAAVVRVGATRLDFCGIGNITTAVLTGTRNHHLLSRPGVVGLRVDEPTEHRVDLPPGSTVVMHSDGVDGRWLLASPAHRPQPPPLLAAHLLRDHRNHRDDAAVLVARPRARAE</sequence>
<comment type="caution">
    <text evidence="2">The sequence shown here is derived from an EMBL/GenBank/DDBJ whole genome shotgun (WGS) entry which is preliminary data.</text>
</comment>
<keyword evidence="2" id="KW-0418">Kinase</keyword>
<evidence type="ECO:0000313" key="2">
    <source>
        <dbReference type="EMBL" id="PSL52057.1"/>
    </source>
</evidence>
<gene>
    <name evidence="2" type="ORF">B0I31_1159</name>
</gene>
<dbReference type="PANTHER" id="PTHR35801:SF1">
    <property type="entry name" value="PHOSPHOSERINE PHOSPHATASE RSBX"/>
    <property type="match status" value="1"/>
</dbReference>
<dbReference type="InterPro" id="IPR036457">
    <property type="entry name" value="PPM-type-like_dom_sf"/>
</dbReference>
<proteinExistence type="predicted"/>
<feature type="domain" description="PPM-type phosphatase" evidence="1">
    <location>
        <begin position="138"/>
        <end position="327"/>
    </location>
</feature>
<dbReference type="InterPro" id="IPR039248">
    <property type="entry name" value="Ptase_RsbX"/>
</dbReference>
<dbReference type="PANTHER" id="PTHR35801">
    <property type="entry name" value="PHOSPHOSERINE PHOSPHATASE RSBX"/>
    <property type="match status" value="1"/>
</dbReference>
<protein>
    <submittedName>
        <fullName evidence="2">Anti-sigma regulatory factor (Ser/Thr protein kinase)</fullName>
    </submittedName>
</protein>
<accession>A0A2P8I0R0</accession>
<dbReference type="SUPFAM" id="SSF55874">
    <property type="entry name" value="ATPase domain of HSP90 chaperone/DNA topoisomerase II/histidine kinase"/>
    <property type="match status" value="1"/>
</dbReference>
<dbReference type="Gene3D" id="3.60.40.10">
    <property type="entry name" value="PPM-type phosphatase domain"/>
    <property type="match status" value="1"/>
</dbReference>
<evidence type="ECO:0000259" key="1">
    <source>
        <dbReference type="SMART" id="SM00331"/>
    </source>
</evidence>